<dbReference type="HOGENOM" id="CLU_2394551_0_0_9"/>
<accession>C0C0J9</accession>
<dbReference type="SUPFAM" id="SSF56300">
    <property type="entry name" value="Metallo-dependent phosphatases"/>
    <property type="match status" value="1"/>
</dbReference>
<gene>
    <name evidence="3" type="ORF">CLOHYLEM_05602</name>
</gene>
<dbReference type="EMBL" id="ABYI02000020">
    <property type="protein sequence ID" value="EEG74336.1"/>
    <property type="molecule type" value="Genomic_DNA"/>
</dbReference>
<reference evidence="3" key="1">
    <citation type="submission" date="2009-02" db="EMBL/GenBank/DDBJ databases">
        <authorList>
            <person name="Fulton L."/>
            <person name="Clifton S."/>
            <person name="Fulton B."/>
            <person name="Xu J."/>
            <person name="Minx P."/>
            <person name="Pepin K.H."/>
            <person name="Johnson M."/>
            <person name="Bhonagiri V."/>
            <person name="Nash W.E."/>
            <person name="Mardis E.R."/>
            <person name="Wilson R.K."/>
        </authorList>
    </citation>
    <scope>NUCLEOTIDE SEQUENCE [LARGE SCALE GENOMIC DNA]</scope>
    <source>
        <strain evidence="3">DSM 15053</strain>
    </source>
</reference>
<dbReference type="eggNOG" id="COG0622">
    <property type="taxonomic scope" value="Bacteria"/>
</dbReference>
<dbReference type="InterPro" id="IPR029052">
    <property type="entry name" value="Metallo-depent_PP-like"/>
</dbReference>
<organism evidence="3 4">
    <name type="scientific">[Clostridium] hylemonae DSM 15053</name>
    <dbReference type="NCBI Taxonomy" id="553973"/>
    <lineage>
        <taxon>Bacteria</taxon>
        <taxon>Bacillati</taxon>
        <taxon>Bacillota</taxon>
        <taxon>Clostridia</taxon>
        <taxon>Lachnospirales</taxon>
        <taxon>Lachnospiraceae</taxon>
    </lineage>
</organism>
<proteinExistence type="inferred from homology"/>
<dbReference type="Pfam" id="PF12850">
    <property type="entry name" value="Metallophos_2"/>
    <property type="match status" value="1"/>
</dbReference>
<protein>
    <recommendedName>
        <fullName evidence="2">Calcineurin-like phosphoesterase domain-containing protein</fullName>
    </recommendedName>
</protein>
<sequence>MKILIVSDTHKSHKNLETVLEREGHIDMLIHLGDAEGKEDYINALVNCPFHVISGNNDFFFRSSERRGVLYRRQSCVHHPRALLLCRYVGRAS</sequence>
<dbReference type="Proteomes" id="UP000004893">
    <property type="component" value="Unassembled WGS sequence"/>
</dbReference>
<dbReference type="Gene3D" id="3.60.21.10">
    <property type="match status" value="1"/>
</dbReference>
<comment type="caution">
    <text evidence="3">The sequence shown here is derived from an EMBL/GenBank/DDBJ whole genome shotgun (WGS) entry which is preliminary data.</text>
</comment>
<reference evidence="3" key="2">
    <citation type="submission" date="2013-06" db="EMBL/GenBank/DDBJ databases">
        <title>Draft genome sequence of Clostridium hylemonae (DSM 15053).</title>
        <authorList>
            <person name="Sudarsanam P."/>
            <person name="Ley R."/>
            <person name="Guruge J."/>
            <person name="Turnbaugh P.J."/>
            <person name="Mahowald M."/>
            <person name="Liep D."/>
            <person name="Gordon J."/>
        </authorList>
    </citation>
    <scope>NUCLEOTIDE SEQUENCE</scope>
    <source>
        <strain evidence="3">DSM 15053</strain>
    </source>
</reference>
<name>C0C0J9_9FIRM</name>
<evidence type="ECO:0000313" key="4">
    <source>
        <dbReference type="Proteomes" id="UP000004893"/>
    </source>
</evidence>
<dbReference type="InterPro" id="IPR024654">
    <property type="entry name" value="Calcineurin-like_PHP_lpxH"/>
</dbReference>
<dbReference type="AlphaFoldDB" id="C0C0J9"/>
<comment type="similarity">
    <text evidence="1">Belongs to the metallophosphoesterase superfamily. YfcE family.</text>
</comment>
<evidence type="ECO:0000259" key="2">
    <source>
        <dbReference type="Pfam" id="PF12850"/>
    </source>
</evidence>
<dbReference type="STRING" id="553973.CLOHYLEM_05602"/>
<evidence type="ECO:0000256" key="1">
    <source>
        <dbReference type="ARBA" id="ARBA00008950"/>
    </source>
</evidence>
<feature type="domain" description="Calcineurin-like phosphoesterase" evidence="2">
    <location>
        <begin position="1"/>
        <end position="64"/>
    </location>
</feature>
<keyword evidence="4" id="KW-1185">Reference proteome</keyword>
<evidence type="ECO:0000313" key="3">
    <source>
        <dbReference type="EMBL" id="EEG74336.1"/>
    </source>
</evidence>